<name>A0A6T6BHH5_9RHOD</name>
<accession>A0A6T6BHH5</accession>
<dbReference type="EMBL" id="HBGH01006759">
    <property type="protein sequence ID" value="CAD9231484.1"/>
    <property type="molecule type" value="Transcribed_RNA"/>
</dbReference>
<gene>
    <name evidence="2" type="ORF">CCAE0312_LOCUS3561</name>
    <name evidence="3" type="ORF">CCAE0312_LOCUS3572</name>
</gene>
<dbReference type="EMBL" id="HBGH01006770">
    <property type="protein sequence ID" value="CAD9231495.1"/>
    <property type="molecule type" value="Transcribed_RNA"/>
</dbReference>
<evidence type="ECO:0000313" key="2">
    <source>
        <dbReference type="EMBL" id="CAD9231484.1"/>
    </source>
</evidence>
<organism evidence="3">
    <name type="scientific">Compsopogon caeruleus</name>
    <dbReference type="NCBI Taxonomy" id="31354"/>
    <lineage>
        <taxon>Eukaryota</taxon>
        <taxon>Rhodophyta</taxon>
        <taxon>Compsopogonophyceae</taxon>
        <taxon>Compsopogonales</taxon>
        <taxon>Compsopogonaceae</taxon>
        <taxon>Compsopogon</taxon>
    </lineage>
</organism>
<dbReference type="AlphaFoldDB" id="A0A6T6BHH5"/>
<evidence type="ECO:0000313" key="3">
    <source>
        <dbReference type="EMBL" id="CAD9231495.1"/>
    </source>
</evidence>
<sequence>MKLGEIPLHTLSSITPIEMCMMLDRSLDLSILHKKSLLDDCLICKFVALSQSIHNSKFHSSVQPLQFLAKMTDSDGFDCKLLRAGDLPLQEHVPDQPVCPTTHHNPQPLHRKSVTA</sequence>
<protein>
    <submittedName>
        <fullName evidence="3">Uncharacterized protein</fullName>
    </submittedName>
</protein>
<feature type="region of interest" description="Disordered" evidence="1">
    <location>
        <begin position="93"/>
        <end position="116"/>
    </location>
</feature>
<evidence type="ECO:0000256" key="1">
    <source>
        <dbReference type="SAM" id="MobiDB-lite"/>
    </source>
</evidence>
<proteinExistence type="predicted"/>
<reference evidence="3" key="1">
    <citation type="submission" date="2021-01" db="EMBL/GenBank/DDBJ databases">
        <authorList>
            <person name="Corre E."/>
            <person name="Pelletier E."/>
            <person name="Niang G."/>
            <person name="Scheremetjew M."/>
            <person name="Finn R."/>
            <person name="Kale V."/>
            <person name="Holt S."/>
            <person name="Cochrane G."/>
            <person name="Meng A."/>
            <person name="Brown T."/>
            <person name="Cohen L."/>
        </authorList>
    </citation>
    <scope>NUCLEOTIDE SEQUENCE</scope>
    <source>
        <strain evidence="3">SAG 36.94</strain>
    </source>
</reference>